<feature type="region of interest" description="Disordered" evidence="1">
    <location>
        <begin position="210"/>
        <end position="317"/>
    </location>
</feature>
<feature type="compositionally biased region" description="Low complexity" evidence="1">
    <location>
        <begin position="155"/>
        <end position="173"/>
    </location>
</feature>
<dbReference type="PANTHER" id="PTHR40633:SF1">
    <property type="entry name" value="GPI ANCHORED SERINE-THREONINE RICH PROTEIN (AFU_ORTHOLOGUE AFUA_1G03630)"/>
    <property type="match status" value="1"/>
</dbReference>
<sequence>MILAYSAPCMGLVTPTNTASEFQTIQVGQPFTISWSGATGDVTIALLLASGTTVVTIGSALTGTSYVWTPPALSTTDTYTLQFVDATLVTSKSASFNFSEDSVAAARDASSSQLPSTILSSSSTSTRSQTSTTTSISNPTMISNPSTTSESQIPTSTSTSSLVSTTTPSSQERRLSAGAKAGISIGVIVGVLLIISLVILAFWIGRRTARNNTTPDDRDVNDMEGGSGGRGWPQWEKSKHDPGSTGSRNNLLKNNGDGRSSRMGTMMTDGRSSRMDTATFTDGRSSRMTMTDGRDSRMDTLTPTPMSPLAMSPVDGRQSRVSVLSDGRTSRIGRFEFEDSTDARGFSGGIRIVEMEDFKI</sequence>
<evidence type="ECO:0008006" key="5">
    <source>
        <dbReference type="Google" id="ProtNLM"/>
    </source>
</evidence>
<accession>A0A8H7TIN5</accession>
<dbReference type="AlphaFoldDB" id="A0A8H7TIN5"/>
<feature type="compositionally biased region" description="Polar residues" evidence="1">
    <location>
        <begin position="141"/>
        <end position="154"/>
    </location>
</feature>
<name>A0A8H7TIN5_9HELO</name>
<proteinExistence type="predicted"/>
<dbReference type="PANTHER" id="PTHR40633">
    <property type="entry name" value="MATRIX PROTEIN, PUTATIVE (AFU_ORTHOLOGUE AFUA_8G05410)-RELATED"/>
    <property type="match status" value="1"/>
</dbReference>
<organism evidence="3 4">
    <name type="scientific">Cadophora malorum</name>
    <dbReference type="NCBI Taxonomy" id="108018"/>
    <lineage>
        <taxon>Eukaryota</taxon>
        <taxon>Fungi</taxon>
        <taxon>Dikarya</taxon>
        <taxon>Ascomycota</taxon>
        <taxon>Pezizomycotina</taxon>
        <taxon>Leotiomycetes</taxon>
        <taxon>Helotiales</taxon>
        <taxon>Ploettnerulaceae</taxon>
        <taxon>Cadophora</taxon>
    </lineage>
</organism>
<feature type="transmembrane region" description="Helical" evidence="2">
    <location>
        <begin position="181"/>
        <end position="204"/>
    </location>
</feature>
<keyword evidence="2" id="KW-0472">Membrane</keyword>
<keyword evidence="2" id="KW-0812">Transmembrane</keyword>
<evidence type="ECO:0000256" key="1">
    <source>
        <dbReference type="SAM" id="MobiDB-lite"/>
    </source>
</evidence>
<gene>
    <name evidence="3" type="ORF">IFR04_007228</name>
</gene>
<evidence type="ECO:0000313" key="3">
    <source>
        <dbReference type="EMBL" id="KAG4419631.1"/>
    </source>
</evidence>
<keyword evidence="4" id="KW-1185">Reference proteome</keyword>
<evidence type="ECO:0000313" key="4">
    <source>
        <dbReference type="Proteomes" id="UP000664132"/>
    </source>
</evidence>
<comment type="caution">
    <text evidence="3">The sequence shown here is derived from an EMBL/GenBank/DDBJ whole genome shotgun (WGS) entry which is preliminary data.</text>
</comment>
<evidence type="ECO:0000256" key="2">
    <source>
        <dbReference type="SAM" id="Phobius"/>
    </source>
</evidence>
<feature type="compositionally biased region" description="Polar residues" evidence="1">
    <location>
        <begin position="275"/>
        <end position="289"/>
    </location>
</feature>
<feature type="compositionally biased region" description="Polar residues" evidence="1">
    <location>
        <begin position="244"/>
        <end position="253"/>
    </location>
</feature>
<dbReference type="Proteomes" id="UP000664132">
    <property type="component" value="Unassembled WGS sequence"/>
</dbReference>
<dbReference type="InterPro" id="IPR052982">
    <property type="entry name" value="SRP1/TIP1-like"/>
</dbReference>
<feature type="region of interest" description="Disordered" evidence="1">
    <location>
        <begin position="115"/>
        <end position="173"/>
    </location>
</feature>
<feature type="compositionally biased region" description="Low complexity" evidence="1">
    <location>
        <begin position="115"/>
        <end position="140"/>
    </location>
</feature>
<dbReference type="OrthoDB" id="5589325at2759"/>
<dbReference type="EMBL" id="JAFJYH010000101">
    <property type="protein sequence ID" value="KAG4419631.1"/>
    <property type="molecule type" value="Genomic_DNA"/>
</dbReference>
<protein>
    <recommendedName>
        <fullName evidence="5">Mid2 domain-containing protein</fullName>
    </recommendedName>
</protein>
<reference evidence="3" key="1">
    <citation type="submission" date="2021-02" db="EMBL/GenBank/DDBJ databases">
        <title>Genome sequence Cadophora malorum strain M34.</title>
        <authorList>
            <person name="Stefanovic E."/>
            <person name="Vu D."/>
            <person name="Scully C."/>
            <person name="Dijksterhuis J."/>
            <person name="Roader J."/>
            <person name="Houbraken J."/>
        </authorList>
    </citation>
    <scope>NUCLEOTIDE SEQUENCE</scope>
    <source>
        <strain evidence="3">M34</strain>
    </source>
</reference>
<keyword evidence="2" id="KW-1133">Transmembrane helix</keyword>